<evidence type="ECO:0000313" key="2">
    <source>
        <dbReference type="EMBL" id="TQM81832.1"/>
    </source>
</evidence>
<dbReference type="EMBL" id="VFPP01000001">
    <property type="protein sequence ID" value="TQM81832.1"/>
    <property type="molecule type" value="Genomic_DNA"/>
</dbReference>
<comment type="caution">
    <text evidence="2">The sequence shown here is derived from an EMBL/GenBank/DDBJ whole genome shotgun (WGS) entry which is preliminary data.</text>
</comment>
<keyword evidence="1" id="KW-0732">Signal</keyword>
<accession>A0A543JG75</accession>
<name>A0A543JG75_9PSEU</name>
<evidence type="ECO:0000256" key="1">
    <source>
        <dbReference type="SAM" id="SignalP"/>
    </source>
</evidence>
<proteinExistence type="predicted"/>
<evidence type="ECO:0008006" key="4">
    <source>
        <dbReference type="Google" id="ProtNLM"/>
    </source>
</evidence>
<sequence>MRRTAPSLAALLTAAAAALALTPTANAVTSVDVQCESGGSKYMCFAFHDAQAPSTIRWYVNGNYIPFLDNRTFTGQRGCSAGSYVTAQAVVSDATGSVTGTGGVICNAGPWP</sequence>
<gene>
    <name evidence="2" type="ORF">FHX81_4216</name>
</gene>
<reference evidence="2 3" key="1">
    <citation type="submission" date="2019-06" db="EMBL/GenBank/DDBJ databases">
        <title>Sequencing the genomes of 1000 actinobacteria strains.</title>
        <authorList>
            <person name="Klenk H.-P."/>
        </authorList>
    </citation>
    <scope>NUCLEOTIDE SEQUENCE [LARGE SCALE GENOMIC DNA]</scope>
    <source>
        <strain evidence="2 3">DSM 45456</strain>
    </source>
</reference>
<feature type="signal peptide" evidence="1">
    <location>
        <begin position="1"/>
        <end position="27"/>
    </location>
</feature>
<organism evidence="2 3">
    <name type="scientific">Saccharothrix saharensis</name>
    <dbReference type="NCBI Taxonomy" id="571190"/>
    <lineage>
        <taxon>Bacteria</taxon>
        <taxon>Bacillati</taxon>
        <taxon>Actinomycetota</taxon>
        <taxon>Actinomycetes</taxon>
        <taxon>Pseudonocardiales</taxon>
        <taxon>Pseudonocardiaceae</taxon>
        <taxon>Saccharothrix</taxon>
    </lineage>
</organism>
<protein>
    <recommendedName>
        <fullName evidence="4">Ig-like domain-containing protein</fullName>
    </recommendedName>
</protein>
<dbReference type="Proteomes" id="UP000316628">
    <property type="component" value="Unassembled WGS sequence"/>
</dbReference>
<dbReference type="RefSeq" id="WP_141979741.1">
    <property type="nucleotide sequence ID" value="NZ_VFPP01000001.1"/>
</dbReference>
<dbReference type="AlphaFoldDB" id="A0A543JG75"/>
<dbReference type="OrthoDB" id="3541754at2"/>
<evidence type="ECO:0000313" key="3">
    <source>
        <dbReference type="Proteomes" id="UP000316628"/>
    </source>
</evidence>
<keyword evidence="3" id="KW-1185">Reference proteome</keyword>
<feature type="chain" id="PRO_5022184870" description="Ig-like domain-containing protein" evidence="1">
    <location>
        <begin position="28"/>
        <end position="112"/>
    </location>
</feature>